<dbReference type="GO" id="GO:0046872">
    <property type="term" value="F:metal ion binding"/>
    <property type="evidence" value="ECO:0007669"/>
    <property type="project" value="UniProtKB-KW"/>
</dbReference>
<dbReference type="NCBIfam" id="NF005914">
    <property type="entry name" value="PRK07907.1"/>
    <property type="match status" value="1"/>
</dbReference>
<evidence type="ECO:0000256" key="3">
    <source>
        <dbReference type="ARBA" id="ARBA00022801"/>
    </source>
</evidence>
<dbReference type="InterPro" id="IPR011650">
    <property type="entry name" value="Peptidase_M20_dimer"/>
</dbReference>
<keyword evidence="2" id="KW-0479">Metal-binding</keyword>
<organism evidence="5 6">
    <name type="scientific">Natronogracilivirga saccharolytica</name>
    <dbReference type="NCBI Taxonomy" id="2812953"/>
    <lineage>
        <taxon>Bacteria</taxon>
        <taxon>Pseudomonadati</taxon>
        <taxon>Balneolota</taxon>
        <taxon>Balneolia</taxon>
        <taxon>Balneolales</taxon>
        <taxon>Cyclonatronaceae</taxon>
        <taxon>Natronogracilivirga</taxon>
    </lineage>
</organism>
<dbReference type="NCBIfam" id="NF006579">
    <property type="entry name" value="PRK09104.1"/>
    <property type="match status" value="1"/>
</dbReference>
<keyword evidence="3" id="KW-0378">Hydrolase</keyword>
<sequence>MSTPLDYLNEHQETFKEELFKLLRIPSISADPAHKEDVHSAAKYVAGQLERIGLNNVSIEETDGHPIVLAEHLEAGPDKPTVLIYGHYDVQPPDPLDEWKTPPFEPTVRDGKIYARGASDDKGQSFAHIKAIESFLKTGTELPVNVKFIIEGEEEIGSPSLVPFLAANKERLACDMVLVSDTAMFAKDTPSITYGLRGLMYLEVTVTGPNRDLHSGVYGGGVQNPVNALCEMIAKLKDENGVVQIPGFYDNVRPLTEKEREAYAQLPFDQEAYNKELDIDEAFGEKGYSTLERVSGRPSLDVNGIWGGYQGEGAKTVLPGKAGAKISTRLVPDQEPKEIFHLIDAYMQEIKPPGVRIDVREHHGGHPVLVDLDFYGLKAAAAAFEDVYGKQALFSREGGSIPIVADFAKTLNATTILMGLGLNSDSIHSPNEHFHLKDFERGMKTSARFFELLGDYVE</sequence>
<gene>
    <name evidence="5" type="ORF">NATSA_12930</name>
</gene>
<dbReference type="NCBIfam" id="NF006053">
    <property type="entry name" value="PRK08201.1"/>
    <property type="match status" value="1"/>
</dbReference>
<evidence type="ECO:0000256" key="2">
    <source>
        <dbReference type="ARBA" id="ARBA00022723"/>
    </source>
</evidence>
<evidence type="ECO:0000313" key="6">
    <source>
        <dbReference type="Proteomes" id="UP000673975"/>
    </source>
</evidence>
<dbReference type="GO" id="GO:0008233">
    <property type="term" value="F:peptidase activity"/>
    <property type="evidence" value="ECO:0007669"/>
    <property type="project" value="UniProtKB-KW"/>
</dbReference>
<dbReference type="InterPro" id="IPR051458">
    <property type="entry name" value="Cyt/Met_Dipeptidase"/>
</dbReference>
<comment type="caution">
    <text evidence="5">The sequence shown here is derived from an EMBL/GenBank/DDBJ whole genome shotgun (WGS) entry which is preliminary data.</text>
</comment>
<feature type="domain" description="Peptidase M20 dimerisation" evidence="4">
    <location>
        <begin position="194"/>
        <end position="354"/>
    </location>
</feature>
<reference evidence="5" key="1">
    <citation type="submission" date="2021-02" db="EMBL/GenBank/DDBJ databases">
        <title>Natronogracilivirga saccharolytica gen. nov. sp. nov. a new anaerobic, haloalkiliphilic carbohydrate-fermenting bacterium from soda lake and proposing of Cyclonatronumiaceae fam. nov. in the phylum Balneolaeota.</title>
        <authorList>
            <person name="Zhilina T.N."/>
            <person name="Sorokin D.Y."/>
            <person name="Zavarzina D.G."/>
            <person name="Toshchakov S.V."/>
            <person name="Kublanov I.V."/>
        </authorList>
    </citation>
    <scope>NUCLEOTIDE SEQUENCE</scope>
    <source>
        <strain evidence="5">Z-1702</strain>
    </source>
</reference>
<dbReference type="EMBL" id="JAFIDN010000011">
    <property type="protein sequence ID" value="MBP3193573.1"/>
    <property type="molecule type" value="Genomic_DNA"/>
</dbReference>
<dbReference type="RefSeq" id="WP_210513027.1">
    <property type="nucleotide sequence ID" value="NZ_JAFIDN010000011.1"/>
</dbReference>
<proteinExistence type="predicted"/>
<dbReference type="SUPFAM" id="SSF53187">
    <property type="entry name" value="Zn-dependent exopeptidases"/>
    <property type="match status" value="1"/>
</dbReference>
<dbReference type="Gene3D" id="3.30.70.360">
    <property type="match status" value="1"/>
</dbReference>
<protein>
    <submittedName>
        <fullName evidence="5">Dipeptidase</fullName>
    </submittedName>
</protein>
<dbReference type="InterPro" id="IPR002933">
    <property type="entry name" value="Peptidase_M20"/>
</dbReference>
<dbReference type="Gene3D" id="3.40.630.10">
    <property type="entry name" value="Zn peptidases"/>
    <property type="match status" value="1"/>
</dbReference>
<dbReference type="Pfam" id="PF07687">
    <property type="entry name" value="M20_dimer"/>
    <property type="match status" value="1"/>
</dbReference>
<evidence type="ECO:0000313" key="5">
    <source>
        <dbReference type="EMBL" id="MBP3193573.1"/>
    </source>
</evidence>
<dbReference type="PANTHER" id="PTHR43270">
    <property type="entry name" value="BETA-ALA-HIS DIPEPTIDASE"/>
    <property type="match status" value="1"/>
</dbReference>
<evidence type="ECO:0000256" key="1">
    <source>
        <dbReference type="ARBA" id="ARBA00022670"/>
    </source>
</evidence>
<dbReference type="PANTHER" id="PTHR43270:SF12">
    <property type="entry name" value="SUCCINYL-DIAMINOPIMELATE DESUCCINYLASE"/>
    <property type="match status" value="1"/>
</dbReference>
<keyword evidence="1" id="KW-0645">Protease</keyword>
<dbReference type="Pfam" id="PF01546">
    <property type="entry name" value="Peptidase_M20"/>
    <property type="match status" value="1"/>
</dbReference>
<dbReference type="Proteomes" id="UP000673975">
    <property type="component" value="Unassembled WGS sequence"/>
</dbReference>
<dbReference type="FunFam" id="3.30.70.360:FF:000016">
    <property type="entry name" value="Peptidase family M20/M25/M40"/>
    <property type="match status" value="1"/>
</dbReference>
<dbReference type="CDD" id="cd05680">
    <property type="entry name" value="M20_dipept_like"/>
    <property type="match status" value="1"/>
</dbReference>
<dbReference type="GO" id="GO:0006508">
    <property type="term" value="P:proteolysis"/>
    <property type="evidence" value="ECO:0007669"/>
    <property type="project" value="UniProtKB-KW"/>
</dbReference>
<dbReference type="AlphaFoldDB" id="A0A8J7S7U4"/>
<name>A0A8J7S7U4_9BACT</name>
<accession>A0A8J7S7U4</accession>
<evidence type="ECO:0000259" key="4">
    <source>
        <dbReference type="Pfam" id="PF07687"/>
    </source>
</evidence>
<keyword evidence="6" id="KW-1185">Reference proteome</keyword>